<feature type="region of interest" description="Disordered" evidence="1">
    <location>
        <begin position="1"/>
        <end position="45"/>
    </location>
</feature>
<reference evidence="2 3" key="1">
    <citation type="journal article" date="2019" name="Commun. Biol.">
        <title>The bagworm genome reveals a unique fibroin gene that provides high tensile strength.</title>
        <authorList>
            <person name="Kono N."/>
            <person name="Nakamura H."/>
            <person name="Ohtoshi R."/>
            <person name="Tomita M."/>
            <person name="Numata K."/>
            <person name="Arakawa K."/>
        </authorList>
    </citation>
    <scope>NUCLEOTIDE SEQUENCE [LARGE SCALE GENOMIC DNA]</scope>
</reference>
<feature type="compositionally biased region" description="Basic residues" evidence="1">
    <location>
        <begin position="27"/>
        <end position="37"/>
    </location>
</feature>
<dbReference type="Proteomes" id="UP000299102">
    <property type="component" value="Unassembled WGS sequence"/>
</dbReference>
<keyword evidence="3" id="KW-1185">Reference proteome</keyword>
<evidence type="ECO:0000313" key="3">
    <source>
        <dbReference type="Proteomes" id="UP000299102"/>
    </source>
</evidence>
<proteinExistence type="predicted"/>
<accession>A0A4C1ZAU3</accession>
<evidence type="ECO:0000256" key="1">
    <source>
        <dbReference type="SAM" id="MobiDB-lite"/>
    </source>
</evidence>
<name>A0A4C1ZAU3_EUMVA</name>
<protein>
    <submittedName>
        <fullName evidence="2">Uncharacterized protein</fullName>
    </submittedName>
</protein>
<comment type="caution">
    <text evidence="2">The sequence shown here is derived from an EMBL/GenBank/DDBJ whole genome shotgun (WGS) entry which is preliminary data.</text>
</comment>
<dbReference type="AlphaFoldDB" id="A0A4C1ZAU3"/>
<dbReference type="EMBL" id="BGZK01001669">
    <property type="protein sequence ID" value="GBP84293.1"/>
    <property type="molecule type" value="Genomic_DNA"/>
</dbReference>
<organism evidence="2 3">
    <name type="scientific">Eumeta variegata</name>
    <name type="common">Bagworm moth</name>
    <name type="synonym">Eumeta japonica</name>
    <dbReference type="NCBI Taxonomy" id="151549"/>
    <lineage>
        <taxon>Eukaryota</taxon>
        <taxon>Metazoa</taxon>
        <taxon>Ecdysozoa</taxon>
        <taxon>Arthropoda</taxon>
        <taxon>Hexapoda</taxon>
        <taxon>Insecta</taxon>
        <taxon>Pterygota</taxon>
        <taxon>Neoptera</taxon>
        <taxon>Endopterygota</taxon>
        <taxon>Lepidoptera</taxon>
        <taxon>Glossata</taxon>
        <taxon>Ditrysia</taxon>
        <taxon>Tineoidea</taxon>
        <taxon>Psychidae</taxon>
        <taxon>Oiketicinae</taxon>
        <taxon>Eumeta</taxon>
    </lineage>
</organism>
<sequence>MSPSAPPRDPPRATPNRNGAEVAHKEYHLHRPRRGRRGAGGGAPRDAPTALDLLRWLCSDEYIYLDNRTAYRCMHPASSLTTIHLETRFGCEFEVGRGEALRRVITEIALAAALQRQIALIRSSPSSSSYLQKRDRQSTLLIWPDRWSGGSCARSAPALGTR</sequence>
<gene>
    <name evidence="2" type="ORF">EVAR_56977_1</name>
</gene>
<evidence type="ECO:0000313" key="2">
    <source>
        <dbReference type="EMBL" id="GBP84293.1"/>
    </source>
</evidence>